<dbReference type="VEuPathDB" id="MicrosporidiaDB:NEDG_01024"/>
<feature type="transmembrane region" description="Helical" evidence="1">
    <location>
        <begin position="385"/>
        <end position="405"/>
    </location>
</feature>
<evidence type="ECO:0000256" key="1">
    <source>
        <dbReference type="SAM" id="Phobius"/>
    </source>
</evidence>
<feature type="transmembrane region" description="Helical" evidence="1">
    <location>
        <begin position="89"/>
        <end position="110"/>
    </location>
</feature>
<keyword evidence="1" id="KW-0472">Membrane</keyword>
<keyword evidence="1" id="KW-1133">Transmembrane helix</keyword>
<feature type="transmembrane region" description="Helical" evidence="1">
    <location>
        <begin position="172"/>
        <end position="194"/>
    </location>
</feature>
<proteinExistence type="predicted"/>
<dbReference type="GeneID" id="93647374"/>
<feature type="transmembrane region" description="Helical" evidence="1">
    <location>
        <begin position="20"/>
        <end position="40"/>
    </location>
</feature>
<feature type="transmembrane region" description="Helical" evidence="1">
    <location>
        <begin position="201"/>
        <end position="221"/>
    </location>
</feature>
<feature type="transmembrane region" description="Helical" evidence="1">
    <location>
        <begin position="52"/>
        <end position="69"/>
    </location>
</feature>
<protein>
    <submittedName>
        <fullName evidence="2">Uncharacterized protein</fullName>
    </submittedName>
</protein>
<dbReference type="OrthoDB" id="2188059at2759"/>
<gene>
    <name evidence="2" type="ORF">NEDG_01024</name>
</gene>
<feature type="transmembrane region" description="Helical" evidence="1">
    <location>
        <begin position="255"/>
        <end position="274"/>
    </location>
</feature>
<reference evidence="2 3" key="1">
    <citation type="submission" date="2016-02" db="EMBL/GenBank/DDBJ databases">
        <title>Discovery of a natural microsporidian pathogen with a broad tissue tropism in Caenorhabditis elegans.</title>
        <authorList>
            <person name="Luallen R.J."/>
            <person name="Reinke A.W."/>
            <person name="Tong L."/>
            <person name="Botts M.R."/>
            <person name="Felix M.-A."/>
            <person name="Troemel E.R."/>
        </authorList>
    </citation>
    <scope>NUCLEOTIDE SEQUENCE [LARGE SCALE GENOMIC DNA]</scope>
    <source>
        <strain evidence="2 3">JUm2807</strain>
    </source>
</reference>
<dbReference type="EMBL" id="LTDL01000042">
    <property type="protein sequence ID" value="OAG28885.1"/>
    <property type="molecule type" value="Genomic_DNA"/>
</dbReference>
<keyword evidence="1" id="KW-0812">Transmembrane</keyword>
<sequence length="439" mass="49843">MRDAREERLAHVLDRYGAVWAVYYALAMGNFGGFVLVNFLNTLNCGYGHNPYLIFIFTFIYLLICVYSSSPKSLIRKGHPYRYNLVKQIFVYAVVVDVFVVCFLVGCSAFGIDNDIILLLGITIQSGFFNEIVLVYLVNFIDLSPVEIFMSVRVNLARDITSPGMDRSGVEFVIVLLYLLVFGFLTVAATLECLFIWRPVVCLFMMFCVIWTHYILFYLYIAVNSVNTLMDITSPANNEDFRNLSFSFMNALKKIGLFSYLGLLSILFGAVDVFKSLIWYQRWSAGMHGLIEEKFARTCPMWYFYRLYGLETVLIGSFLFETTPSAAVNALKTVFIENGESFSNSFKTSSSRRSTRLVSVFSLLTICLPTTLIITSSTLFCNPTYFMYLGIVAWGTFAFAAIPYIKTETIHKTVLLAYSQKILATNRSIEHHLIAVQAT</sequence>
<feature type="transmembrane region" description="Helical" evidence="1">
    <location>
        <begin position="357"/>
        <end position="379"/>
    </location>
</feature>
<organism evidence="2 3">
    <name type="scientific">Nematocida displodere</name>
    <dbReference type="NCBI Taxonomy" id="1805483"/>
    <lineage>
        <taxon>Eukaryota</taxon>
        <taxon>Fungi</taxon>
        <taxon>Fungi incertae sedis</taxon>
        <taxon>Microsporidia</taxon>
        <taxon>Nematocida</taxon>
    </lineage>
</organism>
<evidence type="ECO:0000313" key="3">
    <source>
        <dbReference type="Proteomes" id="UP000185944"/>
    </source>
</evidence>
<name>A0A177EAE3_9MICR</name>
<comment type="caution">
    <text evidence="2">The sequence shown here is derived from an EMBL/GenBank/DDBJ whole genome shotgun (WGS) entry which is preliminary data.</text>
</comment>
<dbReference type="AlphaFoldDB" id="A0A177EAE3"/>
<dbReference type="Proteomes" id="UP000185944">
    <property type="component" value="Unassembled WGS sequence"/>
</dbReference>
<keyword evidence="3" id="KW-1185">Reference proteome</keyword>
<evidence type="ECO:0000313" key="2">
    <source>
        <dbReference type="EMBL" id="OAG28885.1"/>
    </source>
</evidence>
<dbReference type="RefSeq" id="XP_067543630.1">
    <property type="nucleotide sequence ID" value="XM_067688442.1"/>
</dbReference>
<feature type="transmembrane region" description="Helical" evidence="1">
    <location>
        <begin position="117"/>
        <end position="141"/>
    </location>
</feature>
<accession>A0A177EAE3</accession>